<keyword evidence="2" id="KW-1185">Reference proteome</keyword>
<reference evidence="1 2" key="1">
    <citation type="submission" date="2018-11" db="EMBL/GenBank/DDBJ databases">
        <authorList>
            <consortium name="Pathogen Informatics"/>
        </authorList>
    </citation>
    <scope>NUCLEOTIDE SEQUENCE [LARGE SCALE GENOMIC DNA]</scope>
</reference>
<accession>A0A3P7UMT2</accession>
<evidence type="ECO:0000313" key="3">
    <source>
        <dbReference type="WBParaSite" id="HPBE_0000216301-mRNA-1"/>
    </source>
</evidence>
<dbReference type="Proteomes" id="UP000050761">
    <property type="component" value="Unassembled WGS sequence"/>
</dbReference>
<gene>
    <name evidence="1" type="ORF">HPBE_LOCUS2164</name>
</gene>
<sequence>MDYKAMANEIEEMDRRLALIRSQRFKKVLLFDNAASHQAKVTTDKPAQSRFNFQYSTMEAVFFVYSLSAS</sequence>
<organism evidence="2 3">
    <name type="scientific">Heligmosomoides polygyrus</name>
    <name type="common">Parasitic roundworm</name>
    <dbReference type="NCBI Taxonomy" id="6339"/>
    <lineage>
        <taxon>Eukaryota</taxon>
        <taxon>Metazoa</taxon>
        <taxon>Ecdysozoa</taxon>
        <taxon>Nematoda</taxon>
        <taxon>Chromadorea</taxon>
        <taxon>Rhabditida</taxon>
        <taxon>Rhabditina</taxon>
        <taxon>Rhabditomorpha</taxon>
        <taxon>Strongyloidea</taxon>
        <taxon>Heligmosomidae</taxon>
        <taxon>Heligmosomoides</taxon>
    </lineage>
</organism>
<accession>A0A183F7M1</accession>
<dbReference type="EMBL" id="UZAH01002966">
    <property type="protein sequence ID" value="VDO23447.1"/>
    <property type="molecule type" value="Genomic_DNA"/>
</dbReference>
<evidence type="ECO:0000313" key="1">
    <source>
        <dbReference type="EMBL" id="VDO23447.1"/>
    </source>
</evidence>
<name>A0A183F7M1_HELPZ</name>
<protein>
    <submittedName>
        <fullName evidence="3">DDE-1 domain-containing protein</fullName>
    </submittedName>
</protein>
<evidence type="ECO:0000313" key="2">
    <source>
        <dbReference type="Proteomes" id="UP000050761"/>
    </source>
</evidence>
<dbReference type="AlphaFoldDB" id="A0A183F7M1"/>
<dbReference type="WBParaSite" id="HPBE_0000216301-mRNA-1">
    <property type="protein sequence ID" value="HPBE_0000216301-mRNA-1"/>
    <property type="gene ID" value="HPBE_0000216301"/>
</dbReference>
<reference evidence="3" key="2">
    <citation type="submission" date="2019-09" db="UniProtKB">
        <authorList>
            <consortium name="WormBaseParasite"/>
        </authorList>
    </citation>
    <scope>IDENTIFICATION</scope>
</reference>
<proteinExistence type="predicted"/>